<keyword evidence="4" id="KW-0276">Fatty acid metabolism</keyword>
<comment type="subcellular location">
    <subcellularLocation>
        <location evidence="1">Mitochondrion</location>
    </subcellularLocation>
</comment>
<feature type="domain" description="Enoyl reductase (ER)" evidence="13">
    <location>
        <begin position="41"/>
        <end position="386"/>
    </location>
</feature>
<dbReference type="Gene3D" id="3.90.180.10">
    <property type="entry name" value="Medium-chain alcohol dehydrogenases, catalytic domain"/>
    <property type="match status" value="1"/>
</dbReference>
<dbReference type="Pfam" id="PF00107">
    <property type="entry name" value="ADH_zinc_N"/>
    <property type="match status" value="1"/>
</dbReference>
<dbReference type="EMBL" id="ML004434">
    <property type="protein sequence ID" value="RKP32061.1"/>
    <property type="molecule type" value="Genomic_DNA"/>
</dbReference>
<evidence type="ECO:0000256" key="5">
    <source>
        <dbReference type="ARBA" id="ARBA00022857"/>
    </source>
</evidence>
<dbReference type="InterPro" id="IPR036291">
    <property type="entry name" value="NAD(P)-bd_dom_sf"/>
</dbReference>
<keyword evidence="3" id="KW-0444">Lipid biosynthesis</keyword>
<dbReference type="Gene3D" id="3.40.50.720">
    <property type="entry name" value="NAD(P)-binding Rossmann-like Domain"/>
    <property type="match status" value="1"/>
</dbReference>
<keyword evidence="6" id="KW-0809">Transit peptide</keyword>
<evidence type="ECO:0000256" key="2">
    <source>
        <dbReference type="ARBA" id="ARBA00010371"/>
    </source>
</evidence>
<dbReference type="OrthoDB" id="7482721at2759"/>
<dbReference type="SUPFAM" id="SSF50129">
    <property type="entry name" value="GroES-like"/>
    <property type="match status" value="1"/>
</dbReference>
<dbReference type="Proteomes" id="UP000268321">
    <property type="component" value="Unassembled WGS sequence"/>
</dbReference>
<gene>
    <name evidence="14" type="ORF">METBISCDRAFT_12724</name>
</gene>
<organism evidence="14 15">
    <name type="scientific">Metschnikowia bicuspidata</name>
    <dbReference type="NCBI Taxonomy" id="27322"/>
    <lineage>
        <taxon>Eukaryota</taxon>
        <taxon>Fungi</taxon>
        <taxon>Dikarya</taxon>
        <taxon>Ascomycota</taxon>
        <taxon>Saccharomycotina</taxon>
        <taxon>Pichiomycetes</taxon>
        <taxon>Metschnikowiaceae</taxon>
        <taxon>Metschnikowia</taxon>
    </lineage>
</organism>
<evidence type="ECO:0000256" key="6">
    <source>
        <dbReference type="ARBA" id="ARBA00022946"/>
    </source>
</evidence>
<dbReference type="InterPro" id="IPR020843">
    <property type="entry name" value="ER"/>
</dbReference>
<evidence type="ECO:0000256" key="1">
    <source>
        <dbReference type="ARBA" id="ARBA00004173"/>
    </source>
</evidence>
<dbReference type="Pfam" id="PF08240">
    <property type="entry name" value="ADH_N"/>
    <property type="match status" value="1"/>
</dbReference>
<proteinExistence type="inferred from homology"/>
<keyword evidence="10" id="KW-0275">Fatty acid biosynthesis</keyword>
<comment type="similarity">
    <text evidence="2">Belongs to the zinc-containing alcohol dehydrogenase family. Quinone oxidoreductase subfamily.</text>
</comment>
<evidence type="ECO:0000256" key="4">
    <source>
        <dbReference type="ARBA" id="ARBA00022832"/>
    </source>
</evidence>
<dbReference type="InterPro" id="IPR051034">
    <property type="entry name" value="Mito_Enoyl-ACP_Reductase"/>
</dbReference>
<dbReference type="InterPro" id="IPR013149">
    <property type="entry name" value="ADH-like_C"/>
</dbReference>
<evidence type="ECO:0000313" key="15">
    <source>
        <dbReference type="Proteomes" id="UP000268321"/>
    </source>
</evidence>
<keyword evidence="7" id="KW-0560">Oxidoreductase</keyword>
<evidence type="ECO:0000256" key="11">
    <source>
        <dbReference type="ARBA" id="ARBA00038963"/>
    </source>
</evidence>
<dbReference type="CDD" id="cd08290">
    <property type="entry name" value="ETR"/>
    <property type="match status" value="1"/>
</dbReference>
<keyword evidence="15" id="KW-1185">Reference proteome</keyword>
<dbReference type="GO" id="GO:0006633">
    <property type="term" value="P:fatty acid biosynthetic process"/>
    <property type="evidence" value="ECO:0007669"/>
    <property type="project" value="UniProtKB-KW"/>
</dbReference>
<accession>A0A4P9ZIA8</accession>
<dbReference type="GO" id="GO:0141148">
    <property type="term" value="F:enoyl-[acyl-carrier-protein] reductase (NADPH) activity"/>
    <property type="evidence" value="ECO:0007669"/>
    <property type="project" value="UniProtKB-EC"/>
</dbReference>
<evidence type="ECO:0000256" key="7">
    <source>
        <dbReference type="ARBA" id="ARBA00023002"/>
    </source>
</evidence>
<reference evidence="15" key="1">
    <citation type="journal article" date="2018" name="Nat. Microbiol.">
        <title>Leveraging single-cell genomics to expand the fungal tree of life.</title>
        <authorList>
            <person name="Ahrendt S.R."/>
            <person name="Quandt C.A."/>
            <person name="Ciobanu D."/>
            <person name="Clum A."/>
            <person name="Salamov A."/>
            <person name="Andreopoulos B."/>
            <person name="Cheng J.F."/>
            <person name="Woyke T."/>
            <person name="Pelin A."/>
            <person name="Henrissat B."/>
            <person name="Reynolds N.K."/>
            <person name="Benny G.L."/>
            <person name="Smith M.E."/>
            <person name="James T.Y."/>
            <person name="Grigoriev I.V."/>
        </authorList>
    </citation>
    <scope>NUCLEOTIDE SEQUENCE [LARGE SCALE GENOMIC DNA]</scope>
    <source>
        <strain evidence="15">Baker2002</strain>
    </source>
</reference>
<evidence type="ECO:0000256" key="10">
    <source>
        <dbReference type="ARBA" id="ARBA00023160"/>
    </source>
</evidence>
<dbReference type="SUPFAM" id="SSF51735">
    <property type="entry name" value="NAD(P)-binding Rossmann-fold domains"/>
    <property type="match status" value="1"/>
</dbReference>
<dbReference type="PANTHER" id="PTHR43981:SF2">
    <property type="entry name" value="ENOYL-[ACYL-CARRIER-PROTEIN] REDUCTASE, MITOCHONDRIAL"/>
    <property type="match status" value="1"/>
</dbReference>
<evidence type="ECO:0000256" key="12">
    <source>
        <dbReference type="ARBA" id="ARBA00048843"/>
    </source>
</evidence>
<keyword evidence="9" id="KW-0496">Mitochondrion</keyword>
<dbReference type="InterPro" id="IPR011032">
    <property type="entry name" value="GroES-like_sf"/>
</dbReference>
<sequence length="388" mass="42364">MFRTPICRLARPIVFSAKPIRSSRMITAHAVVFADHGEPCDVLSTHTYEIDENNLDANSILVKTIASPVNASDINQVQGVYPSQPEKTTQLGTEKPLAVGGNEGLFQILKVGASVTKFEEGDWAVPTTVNFGTWRTHAVCSAEDMMKLRNPDQSVASGKKQGLNINQGATISVNLLTAYLMLTHYVQLTPGKDWFIQNGGNSAVGKFASQIGRILGINSLSVIRDRPNLEETVESLKTQYGATQVITEEQNNSRDFGAEVKKWVQETGGDIKLAFNCIGGKSSTAIARKLGKNGLMLTYGGMSFQPVILPTSLHIFKNVTSAGFWMTALLKENPNLKQKTIDQFVEWYEDGKLVDAPSVETKFTGGDLAQVYKDAIANSKDGKQLVVY</sequence>
<evidence type="ECO:0000256" key="8">
    <source>
        <dbReference type="ARBA" id="ARBA00023098"/>
    </source>
</evidence>
<evidence type="ECO:0000259" key="13">
    <source>
        <dbReference type="SMART" id="SM00829"/>
    </source>
</evidence>
<name>A0A4P9ZIA8_9ASCO</name>
<dbReference type="FunFam" id="3.40.50.720:FF:000112">
    <property type="entry name" value="Enoyl-[acyl-carrier-protein] reductase 1, mitochondrial"/>
    <property type="match status" value="1"/>
</dbReference>
<dbReference type="GO" id="GO:0005739">
    <property type="term" value="C:mitochondrion"/>
    <property type="evidence" value="ECO:0007669"/>
    <property type="project" value="UniProtKB-SubCell"/>
</dbReference>
<dbReference type="AlphaFoldDB" id="A0A4P9ZIA8"/>
<evidence type="ECO:0000256" key="9">
    <source>
        <dbReference type="ARBA" id="ARBA00023128"/>
    </source>
</evidence>
<evidence type="ECO:0000256" key="3">
    <source>
        <dbReference type="ARBA" id="ARBA00022516"/>
    </source>
</evidence>
<dbReference type="PANTHER" id="PTHR43981">
    <property type="entry name" value="ENOYL-[ACYL-CARRIER-PROTEIN] REDUCTASE, MITOCHONDRIAL"/>
    <property type="match status" value="1"/>
</dbReference>
<protein>
    <recommendedName>
        <fullName evidence="11">enoyl-[acyl-carrier-protein] reductase</fullName>
        <ecNumber evidence="11">1.3.1.104</ecNumber>
    </recommendedName>
</protein>
<keyword evidence="5" id="KW-0521">NADP</keyword>
<dbReference type="EC" id="1.3.1.104" evidence="11"/>
<comment type="catalytic activity">
    <reaction evidence="12">
        <text>a 2,3-saturated acyl-[ACP] + NADP(+) = a (2E)-enoyl-[ACP] + NADPH + H(+)</text>
        <dbReference type="Rhea" id="RHEA:22564"/>
        <dbReference type="Rhea" id="RHEA-COMP:9925"/>
        <dbReference type="Rhea" id="RHEA-COMP:9926"/>
        <dbReference type="ChEBI" id="CHEBI:15378"/>
        <dbReference type="ChEBI" id="CHEBI:57783"/>
        <dbReference type="ChEBI" id="CHEBI:58349"/>
        <dbReference type="ChEBI" id="CHEBI:78784"/>
        <dbReference type="ChEBI" id="CHEBI:78785"/>
        <dbReference type="EC" id="1.3.1.104"/>
    </reaction>
</comment>
<evidence type="ECO:0000313" key="14">
    <source>
        <dbReference type="EMBL" id="RKP32061.1"/>
    </source>
</evidence>
<dbReference type="SMART" id="SM00829">
    <property type="entry name" value="PKS_ER"/>
    <property type="match status" value="1"/>
</dbReference>
<keyword evidence="8" id="KW-0443">Lipid metabolism</keyword>
<dbReference type="InterPro" id="IPR013154">
    <property type="entry name" value="ADH-like_N"/>
</dbReference>